<sequence>WIFEHLGPDVPLHFSRFYPTYKLKNLPPTPVKTLELAKDIAMEVGLQYVYIGNVPGHSGENTYCPTCGKAVIKRAGYIVKENNLKDGTCGFCGSNIEGVWE</sequence>
<protein>
    <recommendedName>
        <fullName evidence="8">Radical SAM core domain-containing protein</fullName>
    </recommendedName>
</protein>
<dbReference type="PANTHER" id="PTHR30352:SF5">
    <property type="entry name" value="PYRUVATE FORMATE-LYASE 1-ACTIVATING ENZYME"/>
    <property type="match status" value="1"/>
</dbReference>
<reference evidence="7" key="1">
    <citation type="journal article" date="2014" name="Front. Microbiol.">
        <title>High frequency of phylogenetically diverse reductive dehalogenase-homologous genes in deep subseafloor sedimentary metagenomes.</title>
        <authorList>
            <person name="Kawai M."/>
            <person name="Futagami T."/>
            <person name="Toyoda A."/>
            <person name="Takaki Y."/>
            <person name="Nishi S."/>
            <person name="Hori S."/>
            <person name="Arai W."/>
            <person name="Tsubouchi T."/>
            <person name="Morono Y."/>
            <person name="Uchiyama I."/>
            <person name="Ito T."/>
            <person name="Fujiyama A."/>
            <person name="Inagaki F."/>
            <person name="Takami H."/>
        </authorList>
    </citation>
    <scope>NUCLEOTIDE SEQUENCE</scope>
    <source>
        <strain evidence="7">Expedition CK06-06</strain>
    </source>
</reference>
<dbReference type="PANTHER" id="PTHR30352">
    <property type="entry name" value="PYRUVATE FORMATE-LYASE-ACTIVATING ENZYME"/>
    <property type="match status" value="1"/>
</dbReference>
<dbReference type="EMBL" id="BARW01027963">
    <property type="protein sequence ID" value="GAJ07721.1"/>
    <property type="molecule type" value="Genomic_DNA"/>
</dbReference>
<evidence type="ECO:0000256" key="5">
    <source>
        <dbReference type="ARBA" id="ARBA00023004"/>
    </source>
</evidence>
<gene>
    <name evidence="7" type="ORF">S12H4_45255</name>
</gene>
<evidence type="ECO:0000256" key="3">
    <source>
        <dbReference type="ARBA" id="ARBA00022691"/>
    </source>
</evidence>
<proteinExistence type="predicted"/>
<dbReference type="SUPFAM" id="SSF102114">
    <property type="entry name" value="Radical SAM enzymes"/>
    <property type="match status" value="1"/>
</dbReference>
<organism evidence="7">
    <name type="scientific">marine sediment metagenome</name>
    <dbReference type="NCBI Taxonomy" id="412755"/>
    <lineage>
        <taxon>unclassified sequences</taxon>
        <taxon>metagenomes</taxon>
        <taxon>ecological metagenomes</taxon>
    </lineage>
</organism>
<dbReference type="GO" id="GO:0051539">
    <property type="term" value="F:4 iron, 4 sulfur cluster binding"/>
    <property type="evidence" value="ECO:0007669"/>
    <property type="project" value="UniProtKB-KW"/>
</dbReference>
<keyword evidence="5" id="KW-0408">Iron</keyword>
<keyword evidence="6" id="KW-0411">Iron-sulfur</keyword>
<accession>X1V671</accession>
<keyword evidence="4" id="KW-0479">Metal-binding</keyword>
<evidence type="ECO:0000256" key="1">
    <source>
        <dbReference type="ARBA" id="ARBA00001966"/>
    </source>
</evidence>
<keyword evidence="3" id="KW-0949">S-adenosyl-L-methionine</keyword>
<evidence type="ECO:0000256" key="6">
    <source>
        <dbReference type="ARBA" id="ARBA00023014"/>
    </source>
</evidence>
<feature type="non-terminal residue" evidence="7">
    <location>
        <position position="1"/>
    </location>
</feature>
<evidence type="ECO:0008006" key="8">
    <source>
        <dbReference type="Google" id="ProtNLM"/>
    </source>
</evidence>
<dbReference type="InterPro" id="IPR034457">
    <property type="entry name" value="Organic_radical-activating"/>
</dbReference>
<keyword evidence="2" id="KW-0004">4Fe-4S</keyword>
<evidence type="ECO:0000256" key="2">
    <source>
        <dbReference type="ARBA" id="ARBA00022485"/>
    </source>
</evidence>
<evidence type="ECO:0000256" key="4">
    <source>
        <dbReference type="ARBA" id="ARBA00022723"/>
    </source>
</evidence>
<evidence type="ECO:0000313" key="7">
    <source>
        <dbReference type="EMBL" id="GAJ07721.1"/>
    </source>
</evidence>
<comment type="caution">
    <text evidence="7">The sequence shown here is derived from an EMBL/GenBank/DDBJ whole genome shotgun (WGS) entry which is preliminary data.</text>
</comment>
<name>X1V671_9ZZZZ</name>
<dbReference type="AlphaFoldDB" id="X1V671"/>
<dbReference type="GO" id="GO:0046872">
    <property type="term" value="F:metal ion binding"/>
    <property type="evidence" value="ECO:0007669"/>
    <property type="project" value="UniProtKB-KW"/>
</dbReference>
<comment type="cofactor">
    <cofactor evidence="1">
        <name>[4Fe-4S] cluster</name>
        <dbReference type="ChEBI" id="CHEBI:49883"/>
    </cofactor>
</comment>
<dbReference type="InterPro" id="IPR058240">
    <property type="entry name" value="rSAM_sf"/>
</dbReference>